<dbReference type="EMBL" id="LOCL01000048">
    <property type="protein sequence ID" value="KUF15141.1"/>
    <property type="molecule type" value="Genomic_DNA"/>
</dbReference>
<evidence type="ECO:0000313" key="5">
    <source>
        <dbReference type="Proteomes" id="UP000054804"/>
    </source>
</evidence>
<evidence type="ECO:0000259" key="2">
    <source>
        <dbReference type="Pfam" id="PF00724"/>
    </source>
</evidence>
<keyword evidence="5" id="KW-1185">Reference proteome</keyword>
<organism evidence="4 5">
    <name type="scientific">Streptomyces silvensis</name>
    <dbReference type="NCBI Taxonomy" id="1765722"/>
    <lineage>
        <taxon>Bacteria</taxon>
        <taxon>Bacillati</taxon>
        <taxon>Actinomycetota</taxon>
        <taxon>Actinomycetes</taxon>
        <taxon>Kitasatosporales</taxon>
        <taxon>Streptomycetaceae</taxon>
        <taxon>Streptomyces</taxon>
    </lineage>
</organism>
<feature type="domain" description="NADH:flavin oxidoreductase/NADH oxidase N-terminal" evidence="2">
    <location>
        <begin position="417"/>
        <end position="521"/>
    </location>
</feature>
<accession>A0A0W7WX24</accession>
<reference evidence="4 5" key="1">
    <citation type="submission" date="2015-12" db="EMBL/GenBank/DDBJ databases">
        <title>Draft genome sequence of Streptomyces silvensis ATCC 53525, a producer of novel hormone antagonists.</title>
        <authorList>
            <person name="Johnston C.W."/>
            <person name="Li Y."/>
            <person name="Magarvey N.A."/>
        </authorList>
    </citation>
    <scope>NUCLEOTIDE SEQUENCE [LARGE SCALE GENOMIC DNA]</scope>
    <source>
        <strain evidence="4 5">ATCC 53525</strain>
    </source>
</reference>
<evidence type="ECO:0000259" key="3">
    <source>
        <dbReference type="Pfam" id="PF01494"/>
    </source>
</evidence>
<dbReference type="GO" id="GO:0050661">
    <property type="term" value="F:NADP binding"/>
    <property type="evidence" value="ECO:0007669"/>
    <property type="project" value="InterPro"/>
</dbReference>
<dbReference type="Gene3D" id="3.20.20.70">
    <property type="entry name" value="Aldolase class I"/>
    <property type="match status" value="2"/>
</dbReference>
<dbReference type="OrthoDB" id="3169239at2"/>
<name>A0A0W7WX24_9ACTN</name>
<feature type="region of interest" description="Disordered" evidence="1">
    <location>
        <begin position="387"/>
        <end position="419"/>
    </location>
</feature>
<dbReference type="InterPro" id="IPR002938">
    <property type="entry name" value="FAD-bd"/>
</dbReference>
<dbReference type="Pfam" id="PF01494">
    <property type="entry name" value="FAD_binding_3"/>
    <property type="match status" value="1"/>
</dbReference>
<sequence>MRIAVIGGGPGGLYFSLLARQFGPAREITVWERNAPDETFGFGVVLSDQALGAIEHADPAVVSGMRPMLARWDDIAVHFRGTTFTAGGNGFAAMSRAGLLLTLQRRCAQLGVPVRYSSEITDVDALAADHDVVVAADGANSLIRERYADAFRPTVETGKCRYIWLGSDLELDSFKFYVVDTPGGAVQVHAYPDSGHTSTLILELSEPSWRAAGFAAAAPPRLSPGESDERSIGIIAELCKEILDGHKLYGNNSRWLRFPTVRCDTWRHRNVVLIGDAAHTAHFSIGSGTKIAMDDALTLARSLQEQPSTRAALAAYEAERRPAVASLQRAAQASREWFENVDRYTHQEPQQFAVNLLTRSRRVSYASLRRRDPTFIARAERWFADAAGGPPAPGPAAPGLVSAPGQGSAPDGTSPPMLQPFTLGGLDVVNRVVIAPDGAAGVFPARDGVPGDLQLVYLGGAALGGAGLVMTGPVSVSAAGTAARDGAGLFTGEQVSGWRRVVDFVHTHSPAKIGVRLGYYGPDGAAKPLGELRREFAAAARRAAAGFDLLELDCAHGRPLSAPLSPVSLTPSADRVRRALEVFAAIRAVWPAERPVSLRIAPAQWCPGGDGVDAVAGIANEFAARGAAAVHVCAGTRADRDVYADRLRNQAGGKGAFAVIAAGSIAASDVDTIVLAGRADLCVVDQPTVDSPWLALRGIPDRAISKSGHDGGGCRAP</sequence>
<gene>
    <name evidence="4" type="ORF">AT728_27205</name>
</gene>
<dbReference type="GO" id="GO:0003959">
    <property type="term" value="F:NADPH dehydrogenase activity"/>
    <property type="evidence" value="ECO:0007669"/>
    <property type="project" value="InterPro"/>
</dbReference>
<evidence type="ECO:0008006" key="6">
    <source>
        <dbReference type="Google" id="ProtNLM"/>
    </source>
</evidence>
<dbReference type="RefSeq" id="WP_058850703.1">
    <property type="nucleotide sequence ID" value="NZ_LOCL01000048.1"/>
</dbReference>
<dbReference type="Gene3D" id="3.50.50.60">
    <property type="entry name" value="FAD/NAD(P)-binding domain"/>
    <property type="match status" value="1"/>
</dbReference>
<dbReference type="Gene3D" id="3.30.9.20">
    <property type="match status" value="1"/>
</dbReference>
<protein>
    <recommendedName>
        <fullName evidence="6">Salicylyl-CoA 5-hydroxylase</fullName>
    </recommendedName>
</protein>
<dbReference type="PRINTS" id="PR00420">
    <property type="entry name" value="RNGMNOXGNASE"/>
</dbReference>
<dbReference type="Pfam" id="PF00724">
    <property type="entry name" value="Oxidored_FMN"/>
    <property type="match status" value="1"/>
</dbReference>
<dbReference type="PANTHER" id="PTHR43303">
    <property type="entry name" value="NADPH DEHYDROGENASE C23G7.10C-RELATED"/>
    <property type="match status" value="1"/>
</dbReference>
<evidence type="ECO:0000256" key="1">
    <source>
        <dbReference type="SAM" id="MobiDB-lite"/>
    </source>
</evidence>
<dbReference type="GO" id="GO:0010181">
    <property type="term" value="F:FMN binding"/>
    <property type="evidence" value="ECO:0007669"/>
    <property type="project" value="InterPro"/>
</dbReference>
<dbReference type="SUPFAM" id="SSF51905">
    <property type="entry name" value="FAD/NAD(P)-binding domain"/>
    <property type="match status" value="1"/>
</dbReference>
<dbReference type="InterPro" id="IPR001155">
    <property type="entry name" value="OxRdtase_FMN_N"/>
</dbReference>
<dbReference type="SUPFAM" id="SSF51395">
    <property type="entry name" value="FMN-linked oxidoreductases"/>
    <property type="match status" value="1"/>
</dbReference>
<proteinExistence type="predicted"/>
<dbReference type="InterPro" id="IPR044152">
    <property type="entry name" value="YqjM-like"/>
</dbReference>
<feature type="domain" description="FAD-binding" evidence="3">
    <location>
        <begin position="133"/>
        <end position="329"/>
    </location>
</feature>
<dbReference type="GO" id="GO:0071949">
    <property type="term" value="F:FAD binding"/>
    <property type="evidence" value="ECO:0007669"/>
    <property type="project" value="InterPro"/>
</dbReference>
<evidence type="ECO:0000313" key="4">
    <source>
        <dbReference type="EMBL" id="KUF15141.1"/>
    </source>
</evidence>
<comment type="caution">
    <text evidence="4">The sequence shown here is derived from an EMBL/GenBank/DDBJ whole genome shotgun (WGS) entry which is preliminary data.</text>
</comment>
<dbReference type="InterPro" id="IPR013785">
    <property type="entry name" value="Aldolase_TIM"/>
</dbReference>
<dbReference type="AlphaFoldDB" id="A0A0W7WX24"/>
<dbReference type="Proteomes" id="UP000054804">
    <property type="component" value="Unassembled WGS sequence"/>
</dbReference>
<dbReference type="PANTHER" id="PTHR43303:SF3">
    <property type="entry name" value="BLR3436 PROTEIN"/>
    <property type="match status" value="1"/>
</dbReference>
<dbReference type="STRING" id="1765722.AT728_27205"/>
<dbReference type="InterPro" id="IPR036188">
    <property type="entry name" value="FAD/NAD-bd_sf"/>
</dbReference>